<gene>
    <name evidence="3" type="ORF">QNN03_28515</name>
</gene>
<evidence type="ECO:0000256" key="1">
    <source>
        <dbReference type="SAM" id="MobiDB-lite"/>
    </source>
</evidence>
<dbReference type="Proteomes" id="UP001241926">
    <property type="component" value="Unassembled WGS sequence"/>
</dbReference>
<keyword evidence="2" id="KW-0472">Membrane</keyword>
<keyword evidence="2" id="KW-0812">Transmembrane</keyword>
<keyword evidence="2" id="KW-1133">Transmembrane helix</keyword>
<sequence length="143" mass="15249">MSTPPQGQNPFAQQPGQPPIPQQGAAPYAPVPPAPPARRVNKKVLRIVAFIVVAILIAVGKWYLGKTDAESASVGSCMKNEGTQFKPDLKTVDCSGSDAEYKVVEKFDNTSDDSKCKGVAGAEISYYQTGDGHDVVLCLKQVK</sequence>
<feature type="region of interest" description="Disordered" evidence="1">
    <location>
        <begin position="1"/>
        <end position="34"/>
    </location>
</feature>
<protein>
    <submittedName>
        <fullName evidence="3">Uncharacterized protein</fullName>
    </submittedName>
</protein>
<accession>A0ABT7J693</accession>
<evidence type="ECO:0000313" key="4">
    <source>
        <dbReference type="Proteomes" id="UP001241926"/>
    </source>
</evidence>
<comment type="caution">
    <text evidence="3">The sequence shown here is derived from an EMBL/GenBank/DDBJ whole genome shotgun (WGS) entry which is preliminary data.</text>
</comment>
<dbReference type="EMBL" id="JASJUS010000033">
    <property type="protein sequence ID" value="MDL2080395.1"/>
    <property type="molecule type" value="Genomic_DNA"/>
</dbReference>
<name>A0ABT7J693_9ACTN</name>
<proteinExistence type="predicted"/>
<organism evidence="3 4">
    <name type="scientific">Streptomyces fuscus</name>
    <dbReference type="NCBI Taxonomy" id="3048495"/>
    <lineage>
        <taxon>Bacteria</taxon>
        <taxon>Bacillati</taxon>
        <taxon>Actinomycetota</taxon>
        <taxon>Actinomycetes</taxon>
        <taxon>Kitasatosporales</taxon>
        <taxon>Streptomycetaceae</taxon>
        <taxon>Streptomyces</taxon>
    </lineage>
</organism>
<reference evidence="3 4" key="1">
    <citation type="submission" date="2023-05" db="EMBL/GenBank/DDBJ databases">
        <title>Streptomyces fuscus sp. nov., a brown-black pigment producing actinomyces isolated from dry sand of Sea duck farm.</title>
        <authorList>
            <person name="Xie J."/>
            <person name="Shen N."/>
        </authorList>
    </citation>
    <scope>NUCLEOTIDE SEQUENCE [LARGE SCALE GENOMIC DNA]</scope>
    <source>
        <strain evidence="3 4">GXMU-J15</strain>
    </source>
</reference>
<evidence type="ECO:0000313" key="3">
    <source>
        <dbReference type="EMBL" id="MDL2080395.1"/>
    </source>
</evidence>
<keyword evidence="4" id="KW-1185">Reference proteome</keyword>
<feature type="transmembrane region" description="Helical" evidence="2">
    <location>
        <begin position="44"/>
        <end position="64"/>
    </location>
</feature>
<evidence type="ECO:0000256" key="2">
    <source>
        <dbReference type="SAM" id="Phobius"/>
    </source>
</evidence>